<dbReference type="EMBL" id="FNDQ01000021">
    <property type="protein sequence ID" value="SDH87934.1"/>
    <property type="molecule type" value="Genomic_DNA"/>
</dbReference>
<feature type="transmembrane region" description="Helical" evidence="6">
    <location>
        <begin position="500"/>
        <end position="521"/>
    </location>
</feature>
<feature type="transmembrane region" description="Helical" evidence="6">
    <location>
        <begin position="452"/>
        <end position="473"/>
    </location>
</feature>
<evidence type="ECO:0000256" key="1">
    <source>
        <dbReference type="ARBA" id="ARBA00004141"/>
    </source>
</evidence>
<reference evidence="8" key="1">
    <citation type="submission" date="2016-10" db="EMBL/GenBank/DDBJ databases">
        <authorList>
            <person name="Varghese N."/>
            <person name="Submissions S."/>
        </authorList>
    </citation>
    <scope>NUCLEOTIDE SEQUENCE [LARGE SCALE GENOMIC DNA]</scope>
    <source>
        <strain evidence="8">DSM 23313</strain>
    </source>
</reference>
<proteinExistence type="predicted"/>
<dbReference type="InterPro" id="IPR023271">
    <property type="entry name" value="Aquaporin-like"/>
</dbReference>
<feature type="compositionally biased region" description="Basic and acidic residues" evidence="5">
    <location>
        <begin position="689"/>
        <end position="700"/>
    </location>
</feature>
<gene>
    <name evidence="7" type="ORF">SAMN05421818_12121</name>
</gene>
<organism evidence="7 8">
    <name type="scientific">Myroides phaeus</name>
    <dbReference type="NCBI Taxonomy" id="702745"/>
    <lineage>
        <taxon>Bacteria</taxon>
        <taxon>Pseudomonadati</taxon>
        <taxon>Bacteroidota</taxon>
        <taxon>Flavobacteriia</taxon>
        <taxon>Flavobacteriales</taxon>
        <taxon>Flavobacteriaceae</taxon>
        <taxon>Myroides</taxon>
    </lineage>
</organism>
<name>A0A1G8G0L7_9FLAO</name>
<evidence type="ECO:0000256" key="5">
    <source>
        <dbReference type="SAM" id="MobiDB-lite"/>
    </source>
</evidence>
<feature type="transmembrane region" description="Helical" evidence="6">
    <location>
        <begin position="357"/>
        <end position="375"/>
    </location>
</feature>
<evidence type="ECO:0000256" key="2">
    <source>
        <dbReference type="ARBA" id="ARBA00022692"/>
    </source>
</evidence>
<sequence length="700" mass="79849">MKLRHMLQSPQGVEELFNKYVIDGKVYATDDLLFIVDLVHIFRPNNVKKVKRVSIDALLAYLKTHEVERIALSKYLKELLSNRHFSRMVSDAGILQDSEFFREVKKRLWAKVLPYQPEKDTYEYVLNQAFYKHTDAEWVSLIPQTQLLELFQELNFTDLFNDNKEGSVLNELLCSIDIITQRMSGRAMESNIINMVPEYSHLESPFRALEQEFSIILQSIQNGDIKFLYDSDINYKQIVILQKQCQEFVNQAFKNSSKYGISIKVNQSLLRLRQQLSRVSVLISLLVIKEDTAELKQKNSINLALKLIEYNCYKYNVSGLIKESTQLISYEITQHTAKTGEHYITNSGKEYWNMFKGSMGAGIVVGFLCIFKVFAHHADVSAFGEAMLYSLNYAVGFCLIYLLGFTLATKQPAMTAATIIKAIEDGRKQHIDNVEKHIGFAKLFARLFRSQFIAFIGNVILAFPVALLLIWSIDTVFDVNITAHDWEKMLVDADPIKSRALFHAGIAGIFLFLSGIISGNVSNKNKHNKVLYRIQEHPLLKRNLGIKRTTSLANWVDTKWPGLVSNIWFGVFMGTCGTIGAFIGLGIDIRHITFVSGNIALGLYGSGFDAPVDMLVMAFIGMWLIGFMNFMVSFGLSLFLAFRSRNIPFRETKELTKATWRHFKNFPMEFFLPTAGGVVENPNNLNGKNDSKDKKEETHH</sequence>
<dbReference type="Proteomes" id="UP000243588">
    <property type="component" value="Unassembled WGS sequence"/>
</dbReference>
<dbReference type="InterPro" id="IPR011385">
    <property type="entry name" value="Site-sp_rcmbase"/>
</dbReference>
<protein>
    <submittedName>
        <fullName evidence="7">Site-specific recombinase</fullName>
    </submittedName>
</protein>
<accession>A0A1G8G0L7</accession>
<dbReference type="GO" id="GO:0016020">
    <property type="term" value="C:membrane"/>
    <property type="evidence" value="ECO:0007669"/>
    <property type="project" value="UniProtKB-SubCell"/>
</dbReference>
<feature type="region of interest" description="Disordered" evidence="5">
    <location>
        <begin position="681"/>
        <end position="700"/>
    </location>
</feature>
<dbReference type="Pfam" id="PF10136">
    <property type="entry name" value="SpecificRecomb"/>
    <property type="match status" value="1"/>
</dbReference>
<comment type="subcellular location">
    <subcellularLocation>
        <location evidence="1">Membrane</location>
        <topology evidence="1">Multi-pass membrane protein</topology>
    </subcellularLocation>
</comment>
<dbReference type="Gene3D" id="1.20.1080.10">
    <property type="entry name" value="Glycerol uptake facilitator protein"/>
    <property type="match status" value="1"/>
</dbReference>
<evidence type="ECO:0000313" key="7">
    <source>
        <dbReference type="EMBL" id="SDH87934.1"/>
    </source>
</evidence>
<feature type="transmembrane region" description="Helical" evidence="6">
    <location>
        <begin position="387"/>
        <end position="408"/>
    </location>
</feature>
<keyword evidence="3 6" id="KW-1133">Transmembrane helix</keyword>
<feature type="transmembrane region" description="Helical" evidence="6">
    <location>
        <begin position="567"/>
        <end position="587"/>
    </location>
</feature>
<evidence type="ECO:0000313" key="8">
    <source>
        <dbReference type="Proteomes" id="UP000243588"/>
    </source>
</evidence>
<feature type="transmembrane region" description="Helical" evidence="6">
    <location>
        <begin position="614"/>
        <end position="642"/>
    </location>
</feature>
<evidence type="ECO:0000256" key="6">
    <source>
        <dbReference type="SAM" id="Phobius"/>
    </source>
</evidence>
<keyword evidence="8" id="KW-1185">Reference proteome</keyword>
<keyword evidence="4 6" id="KW-0472">Membrane</keyword>
<dbReference type="AlphaFoldDB" id="A0A1G8G0L7"/>
<evidence type="ECO:0000256" key="4">
    <source>
        <dbReference type="ARBA" id="ARBA00023136"/>
    </source>
</evidence>
<keyword evidence="2 6" id="KW-0812">Transmembrane</keyword>
<evidence type="ECO:0000256" key="3">
    <source>
        <dbReference type="ARBA" id="ARBA00022989"/>
    </source>
</evidence>
<dbReference type="STRING" id="702745.SAMN05421818_12121"/>